<evidence type="ECO:0000313" key="3">
    <source>
        <dbReference type="EMBL" id="TYS50374.1"/>
    </source>
</evidence>
<organism evidence="3 4">
    <name type="scientific">Bacillus infantis</name>
    <dbReference type="NCBI Taxonomy" id="324767"/>
    <lineage>
        <taxon>Bacteria</taxon>
        <taxon>Bacillati</taxon>
        <taxon>Bacillota</taxon>
        <taxon>Bacilli</taxon>
        <taxon>Bacillales</taxon>
        <taxon>Bacillaceae</taxon>
        <taxon>Bacillus</taxon>
    </lineage>
</organism>
<protein>
    <recommendedName>
        <fullName evidence="5">TRAP transporter substrate-binding protein</fullName>
    </recommendedName>
</protein>
<dbReference type="NCBIfam" id="NF037995">
    <property type="entry name" value="TRAP_S1"/>
    <property type="match status" value="1"/>
</dbReference>
<dbReference type="PANTHER" id="PTHR33376">
    <property type="match status" value="1"/>
</dbReference>
<feature type="coiled-coil region" evidence="2">
    <location>
        <begin position="299"/>
        <end position="326"/>
    </location>
</feature>
<dbReference type="Proteomes" id="UP000322139">
    <property type="component" value="Unassembled WGS sequence"/>
</dbReference>
<reference evidence="3 4" key="1">
    <citation type="submission" date="2019-08" db="EMBL/GenBank/DDBJ databases">
        <title>Bacillus genomes from the desert of Cuatro Cienegas, Coahuila.</title>
        <authorList>
            <person name="Olmedo-Alvarez G."/>
        </authorList>
    </citation>
    <scope>NUCLEOTIDE SEQUENCE [LARGE SCALE GENOMIC DNA]</scope>
    <source>
        <strain evidence="3 4">CH446_14T</strain>
    </source>
</reference>
<keyword evidence="1" id="KW-0732">Signal</keyword>
<evidence type="ECO:0000313" key="4">
    <source>
        <dbReference type="Proteomes" id="UP000322139"/>
    </source>
</evidence>
<dbReference type="EMBL" id="VTER01000003">
    <property type="protein sequence ID" value="TYS50374.1"/>
    <property type="molecule type" value="Genomic_DNA"/>
</dbReference>
<proteinExistence type="predicted"/>
<dbReference type="Gene3D" id="3.40.190.170">
    <property type="entry name" value="Bacterial extracellular solute-binding protein, family 7"/>
    <property type="match status" value="1"/>
</dbReference>
<dbReference type="InterPro" id="IPR038404">
    <property type="entry name" value="TRAP_DctP_sf"/>
</dbReference>
<keyword evidence="2" id="KW-0175">Coiled coil</keyword>
<evidence type="ECO:0000256" key="1">
    <source>
        <dbReference type="ARBA" id="ARBA00022729"/>
    </source>
</evidence>
<dbReference type="Pfam" id="PF03480">
    <property type="entry name" value="DctP"/>
    <property type="match status" value="1"/>
</dbReference>
<gene>
    <name evidence="3" type="ORF">FZD51_07490</name>
</gene>
<dbReference type="AlphaFoldDB" id="A0A5D4RKS7"/>
<name>A0A5D4RKS7_9BACI</name>
<comment type="caution">
    <text evidence="3">The sequence shown here is derived from an EMBL/GenBank/DDBJ whole genome shotgun (WGS) entry which is preliminary data.</text>
</comment>
<sequence>MQPVSITNDWKCLHNHGRGGALVKQKNFILTACLMILLAGCNKLETSKHVAHSAESITLRVGTGVGTTHLIYTAYLSKWMEEVENRTNGKVNFEVHYGGSVVAMGREYDALVSGIVDMVMPMFQVYDPVRFPLSEVSMLPLLESNVTTASAAYKELVMGNLPLKEGKSFYDYELKSKGLKMWTTPTTEGYNFSYANKKGPRNLTELTNVTFRSSGRVAEIFSKEIGINAIAMPAGDIYDGLSRGSIDGLYFSIPDWPGYGIDELLGYTIQGVNLGHFSHIFGMTQETWESLPHDVQEVMDEVAAELLDSKETYQFYEERMEQALNNNKKKGGVIEDMSAQPLEVQEAIDKAIVETWKKWIKMNDENGLPGKETALMWRDLIIKHGGDVPEEIKQMK</sequence>
<dbReference type="PANTHER" id="PTHR33376:SF15">
    <property type="entry name" value="BLL6794 PROTEIN"/>
    <property type="match status" value="1"/>
</dbReference>
<dbReference type="GO" id="GO:0055085">
    <property type="term" value="P:transmembrane transport"/>
    <property type="evidence" value="ECO:0007669"/>
    <property type="project" value="InterPro"/>
</dbReference>
<evidence type="ECO:0008006" key="5">
    <source>
        <dbReference type="Google" id="ProtNLM"/>
    </source>
</evidence>
<evidence type="ECO:0000256" key="2">
    <source>
        <dbReference type="SAM" id="Coils"/>
    </source>
</evidence>
<accession>A0A5D4RKS7</accession>
<dbReference type="InterPro" id="IPR018389">
    <property type="entry name" value="DctP_fam"/>
</dbReference>